<protein>
    <submittedName>
        <fullName evidence="1">Uncharacterized protein</fullName>
    </submittedName>
</protein>
<organism evidence="1 2">
    <name type="scientific">Platanthera guangdongensis</name>
    <dbReference type="NCBI Taxonomy" id="2320717"/>
    <lineage>
        <taxon>Eukaryota</taxon>
        <taxon>Viridiplantae</taxon>
        <taxon>Streptophyta</taxon>
        <taxon>Embryophyta</taxon>
        <taxon>Tracheophyta</taxon>
        <taxon>Spermatophyta</taxon>
        <taxon>Magnoliopsida</taxon>
        <taxon>Liliopsida</taxon>
        <taxon>Asparagales</taxon>
        <taxon>Orchidaceae</taxon>
        <taxon>Orchidoideae</taxon>
        <taxon>Orchideae</taxon>
        <taxon>Orchidinae</taxon>
        <taxon>Platanthera</taxon>
    </lineage>
</organism>
<evidence type="ECO:0000313" key="1">
    <source>
        <dbReference type="EMBL" id="KAK8955893.1"/>
    </source>
</evidence>
<accession>A0ABR2M091</accession>
<sequence length="120" mass="13670">MRCRVKTVRKQENTFAWVDKEKRVEVPPKVGDLKVLSHKELVQLGVLVIHARSLVDGLVFLNGRVRDIPVSALDERKPTSPDFVKRSSIKSYHPIQSNLETNSSRISIRTTLVVDRPVDE</sequence>
<comment type="caution">
    <text evidence="1">The sequence shown here is derived from an EMBL/GenBank/DDBJ whole genome shotgun (WGS) entry which is preliminary data.</text>
</comment>
<dbReference type="Proteomes" id="UP001412067">
    <property type="component" value="Unassembled WGS sequence"/>
</dbReference>
<evidence type="ECO:0000313" key="2">
    <source>
        <dbReference type="Proteomes" id="UP001412067"/>
    </source>
</evidence>
<keyword evidence="2" id="KW-1185">Reference proteome</keyword>
<reference evidence="1 2" key="1">
    <citation type="journal article" date="2022" name="Nat. Plants">
        <title>Genomes of leafy and leafless Platanthera orchids illuminate the evolution of mycoheterotrophy.</title>
        <authorList>
            <person name="Li M.H."/>
            <person name="Liu K.W."/>
            <person name="Li Z."/>
            <person name="Lu H.C."/>
            <person name="Ye Q.L."/>
            <person name="Zhang D."/>
            <person name="Wang J.Y."/>
            <person name="Li Y.F."/>
            <person name="Zhong Z.M."/>
            <person name="Liu X."/>
            <person name="Yu X."/>
            <person name="Liu D.K."/>
            <person name="Tu X.D."/>
            <person name="Liu B."/>
            <person name="Hao Y."/>
            <person name="Liao X.Y."/>
            <person name="Jiang Y.T."/>
            <person name="Sun W.H."/>
            <person name="Chen J."/>
            <person name="Chen Y.Q."/>
            <person name="Ai Y."/>
            <person name="Zhai J.W."/>
            <person name="Wu S.S."/>
            <person name="Zhou Z."/>
            <person name="Hsiao Y.Y."/>
            <person name="Wu W.L."/>
            <person name="Chen Y.Y."/>
            <person name="Lin Y.F."/>
            <person name="Hsu J.L."/>
            <person name="Li C.Y."/>
            <person name="Wang Z.W."/>
            <person name="Zhao X."/>
            <person name="Zhong W.Y."/>
            <person name="Ma X.K."/>
            <person name="Ma L."/>
            <person name="Huang J."/>
            <person name="Chen G.Z."/>
            <person name="Huang M.Z."/>
            <person name="Huang L."/>
            <person name="Peng D.H."/>
            <person name="Luo Y.B."/>
            <person name="Zou S.Q."/>
            <person name="Chen S.P."/>
            <person name="Lan S."/>
            <person name="Tsai W.C."/>
            <person name="Van de Peer Y."/>
            <person name="Liu Z.J."/>
        </authorList>
    </citation>
    <scope>NUCLEOTIDE SEQUENCE [LARGE SCALE GENOMIC DNA]</scope>
    <source>
        <strain evidence="1">Lor288</strain>
    </source>
</reference>
<dbReference type="EMBL" id="JBBWWR010000013">
    <property type="protein sequence ID" value="KAK8955893.1"/>
    <property type="molecule type" value="Genomic_DNA"/>
</dbReference>
<name>A0ABR2M091_9ASPA</name>
<gene>
    <name evidence="1" type="ORF">KSP40_PGU018974</name>
</gene>
<proteinExistence type="predicted"/>